<dbReference type="InterPro" id="IPR038508">
    <property type="entry name" value="ArfGAP_dom_sf"/>
</dbReference>
<sequence length="655" mass="70575">MKQEMNRSCEDYEHSMARFLQLKRNSEEGVTQARAAEVALSKKRFEMARFDLVRHLSLLETKKKHEVVGRTCTALHAFLALFQRCNGLVASTEQRLRELECALTLSRQDLDQEDGVWLARRDQLEASLNKAIPPNAALVARSGGGLPPAPSPTRAAAAAAATAMGSNATTSTWPSSATSSTAGGGGVGSTTGAGGAAVTGSSPVLGPAAAAAGGGVTHMRSAQKKRESLAGSGAGQGEGGRGAKERRRESGARGGGAGGGGSSKGALWSPRQDRCIKGGYLWKRSTNVRKDWQRRYFFIQNGKLFYQRQETFVSPAKRVCDIKLCHVRSCLKDTDLRFSFEIISPQRRTTYLLQAEDEDSHQQWVAAIKSEIERLLSSSMPASADWDWQSPNSSISTGTFTLTGAAAAAAAADKGGAAGGGAELAMPADMSLNKAQLTSLWEANPECVDCGAREPDWSSINLGVMMCIECSGIHRSMGVHVSKVRSLTLDRWTTPLVELLLKAGNHNANEVWEAHRDGNPAFSAMKAKLYPEADRASREEFIRAKYEKRRFVDPPHDTSPEVALSSSRLLFDACKEGNMLEAMWCLAHGADVNWTDTTGGGYTAAHEAARGSRVALLELLANNGCDLSATSENKCNSSTEFARWRCHGRLFSPWS</sequence>
<keyword evidence="4" id="KW-0862">Zinc</keyword>
<dbReference type="SUPFAM" id="SSF57863">
    <property type="entry name" value="ArfGap/RecO-like zinc finger"/>
    <property type="match status" value="1"/>
</dbReference>
<gene>
    <name evidence="10" type="ORF">Esi_0290_0002</name>
</gene>
<dbReference type="eggNOG" id="KOG0521">
    <property type="taxonomic scope" value="Eukaryota"/>
</dbReference>
<dbReference type="SUPFAM" id="SSF103657">
    <property type="entry name" value="BAR/IMD domain-like"/>
    <property type="match status" value="1"/>
</dbReference>
<keyword evidence="11" id="KW-1185">Reference proteome</keyword>
<dbReference type="SUPFAM" id="SSF48403">
    <property type="entry name" value="Ankyrin repeat"/>
    <property type="match status" value="1"/>
</dbReference>
<dbReference type="CDD" id="cd08204">
    <property type="entry name" value="ArfGap"/>
    <property type="match status" value="1"/>
</dbReference>
<evidence type="ECO:0000256" key="6">
    <source>
        <dbReference type="PROSITE-ProRule" id="PRU00288"/>
    </source>
</evidence>
<dbReference type="Gene3D" id="1.10.220.150">
    <property type="entry name" value="Arf GTPase activating protein"/>
    <property type="match status" value="1"/>
</dbReference>
<dbReference type="InterPro" id="IPR037278">
    <property type="entry name" value="ARFGAP/RecO"/>
</dbReference>
<dbReference type="Gene3D" id="2.30.29.30">
    <property type="entry name" value="Pleckstrin-homology domain (PH domain)/Phosphotyrosine-binding domain (PTB)"/>
    <property type="match status" value="1"/>
</dbReference>
<evidence type="ECO:0000256" key="3">
    <source>
        <dbReference type="ARBA" id="ARBA00022771"/>
    </source>
</evidence>
<keyword evidence="1" id="KW-0343">GTPase activation</keyword>
<evidence type="ECO:0000259" key="8">
    <source>
        <dbReference type="PROSITE" id="PS50003"/>
    </source>
</evidence>
<dbReference type="FunFam" id="1.10.220.150:FF:000009">
    <property type="entry name" value="stromal membrane-associated protein 1 isoform X1"/>
    <property type="match status" value="1"/>
</dbReference>
<dbReference type="Gene3D" id="1.25.40.20">
    <property type="entry name" value="Ankyrin repeat-containing domain"/>
    <property type="match status" value="1"/>
</dbReference>
<feature type="compositionally biased region" description="Gly residues" evidence="7">
    <location>
        <begin position="252"/>
        <end position="263"/>
    </location>
</feature>
<dbReference type="SMART" id="SM00105">
    <property type="entry name" value="ArfGap"/>
    <property type="match status" value="1"/>
</dbReference>
<dbReference type="Pfam" id="PF00169">
    <property type="entry name" value="PH"/>
    <property type="match status" value="1"/>
</dbReference>
<feature type="domain" description="Arf-GAP" evidence="9">
    <location>
        <begin position="429"/>
        <end position="559"/>
    </location>
</feature>
<dbReference type="Pfam" id="PF01412">
    <property type="entry name" value="ArfGap"/>
    <property type="match status" value="1"/>
</dbReference>
<dbReference type="Pfam" id="PF16746">
    <property type="entry name" value="BAR_3"/>
    <property type="match status" value="1"/>
</dbReference>
<dbReference type="PANTHER" id="PTHR23180">
    <property type="entry name" value="CENTAURIN/ARF"/>
    <property type="match status" value="1"/>
</dbReference>
<dbReference type="Gene3D" id="1.20.1270.60">
    <property type="entry name" value="Arfaptin homology (AH) domain/BAR domain"/>
    <property type="match status" value="1"/>
</dbReference>
<dbReference type="EMBL" id="FN649760">
    <property type="protein sequence ID" value="CBJ31881.1"/>
    <property type="molecule type" value="Genomic_DNA"/>
</dbReference>
<evidence type="ECO:0000259" key="9">
    <source>
        <dbReference type="PROSITE" id="PS50115"/>
    </source>
</evidence>
<evidence type="ECO:0000313" key="11">
    <source>
        <dbReference type="Proteomes" id="UP000002630"/>
    </source>
</evidence>
<dbReference type="PANTHER" id="PTHR23180:SF160">
    <property type="entry name" value="ADP-RIBOSYLATION FACTOR GTPASE-ACTIVATING PROTEIN EFFECTOR PROTEIN 1"/>
    <property type="match status" value="1"/>
</dbReference>
<dbReference type="PROSITE" id="PS50088">
    <property type="entry name" value="ANK_REPEAT"/>
    <property type="match status" value="1"/>
</dbReference>
<evidence type="ECO:0000256" key="7">
    <source>
        <dbReference type="SAM" id="MobiDB-lite"/>
    </source>
</evidence>
<keyword evidence="5" id="KW-0040">ANK repeat</keyword>
<dbReference type="PROSITE" id="PS50115">
    <property type="entry name" value="ARFGAP"/>
    <property type="match status" value="1"/>
</dbReference>
<dbReference type="InterPro" id="IPR002110">
    <property type="entry name" value="Ankyrin_rpt"/>
</dbReference>
<evidence type="ECO:0000256" key="4">
    <source>
        <dbReference type="ARBA" id="ARBA00022833"/>
    </source>
</evidence>
<keyword evidence="3 6" id="KW-0863">Zinc-finger</keyword>
<dbReference type="GO" id="GO:0005096">
    <property type="term" value="F:GTPase activator activity"/>
    <property type="evidence" value="ECO:0007669"/>
    <property type="project" value="UniProtKB-KW"/>
</dbReference>
<organism evidence="10 11">
    <name type="scientific">Ectocarpus siliculosus</name>
    <name type="common">Brown alga</name>
    <name type="synonym">Conferva siliculosa</name>
    <dbReference type="NCBI Taxonomy" id="2880"/>
    <lineage>
        <taxon>Eukaryota</taxon>
        <taxon>Sar</taxon>
        <taxon>Stramenopiles</taxon>
        <taxon>Ochrophyta</taxon>
        <taxon>PX clade</taxon>
        <taxon>Phaeophyceae</taxon>
        <taxon>Ectocarpales</taxon>
        <taxon>Ectocarpaceae</taxon>
        <taxon>Ectocarpus</taxon>
    </lineage>
</organism>
<dbReference type="SMART" id="SM00233">
    <property type="entry name" value="PH"/>
    <property type="match status" value="1"/>
</dbReference>
<evidence type="ECO:0000256" key="1">
    <source>
        <dbReference type="ARBA" id="ARBA00022468"/>
    </source>
</evidence>
<dbReference type="STRING" id="2880.D7FVG0"/>
<accession>D7FVG0</accession>
<protein>
    <submittedName>
        <fullName evidence="10">Centaurin, beta 5, isoform CRA_a</fullName>
    </submittedName>
</protein>
<dbReference type="InterPro" id="IPR036770">
    <property type="entry name" value="Ankyrin_rpt-contain_sf"/>
</dbReference>
<dbReference type="CDD" id="cd13250">
    <property type="entry name" value="PH_ACAP"/>
    <property type="match status" value="1"/>
</dbReference>
<dbReference type="GO" id="GO:0005737">
    <property type="term" value="C:cytoplasm"/>
    <property type="evidence" value="ECO:0007669"/>
    <property type="project" value="InterPro"/>
</dbReference>
<feature type="domain" description="PH" evidence="8">
    <location>
        <begin position="274"/>
        <end position="373"/>
    </location>
</feature>
<dbReference type="SUPFAM" id="SSF50729">
    <property type="entry name" value="PH domain-like"/>
    <property type="match status" value="1"/>
</dbReference>
<evidence type="ECO:0000313" key="10">
    <source>
        <dbReference type="EMBL" id="CBJ31881.1"/>
    </source>
</evidence>
<dbReference type="InterPro" id="IPR001849">
    <property type="entry name" value="PH_domain"/>
</dbReference>
<dbReference type="Pfam" id="PF13637">
    <property type="entry name" value="Ank_4"/>
    <property type="match status" value="1"/>
</dbReference>
<dbReference type="PRINTS" id="PR00405">
    <property type="entry name" value="REVINTRACTNG"/>
</dbReference>
<name>D7FVG0_ECTSI</name>
<dbReference type="PROSITE" id="PS50003">
    <property type="entry name" value="PH_DOMAIN"/>
    <property type="match status" value="1"/>
</dbReference>
<dbReference type="InterPro" id="IPR011993">
    <property type="entry name" value="PH-like_dom_sf"/>
</dbReference>
<dbReference type="OrthoDB" id="1638493at2759"/>
<dbReference type="InterPro" id="IPR001164">
    <property type="entry name" value="ArfGAP_dom"/>
</dbReference>
<feature type="compositionally biased region" description="Low complexity" evidence="7">
    <location>
        <begin position="167"/>
        <end position="181"/>
    </location>
</feature>
<dbReference type="Proteomes" id="UP000002630">
    <property type="component" value="Unassembled WGS sequence"/>
</dbReference>
<dbReference type="InParanoid" id="D7FVG0"/>
<feature type="compositionally biased region" description="Gly residues" evidence="7">
    <location>
        <begin position="182"/>
        <end position="195"/>
    </location>
</feature>
<feature type="region of interest" description="Disordered" evidence="7">
    <location>
        <begin position="210"/>
        <end position="270"/>
    </location>
</feature>
<feature type="repeat" description="ANK" evidence="5">
    <location>
        <begin position="600"/>
        <end position="632"/>
    </location>
</feature>
<feature type="compositionally biased region" description="Basic and acidic residues" evidence="7">
    <location>
        <begin position="241"/>
        <end position="251"/>
    </location>
</feature>
<evidence type="ECO:0000256" key="5">
    <source>
        <dbReference type="PROSITE-ProRule" id="PRU00023"/>
    </source>
</evidence>
<proteinExistence type="predicted"/>
<dbReference type="InterPro" id="IPR004148">
    <property type="entry name" value="BAR_dom"/>
</dbReference>
<evidence type="ECO:0000256" key="2">
    <source>
        <dbReference type="ARBA" id="ARBA00022723"/>
    </source>
</evidence>
<feature type="region of interest" description="Disordered" evidence="7">
    <location>
        <begin position="167"/>
        <end position="195"/>
    </location>
</feature>
<dbReference type="GO" id="GO:0008270">
    <property type="term" value="F:zinc ion binding"/>
    <property type="evidence" value="ECO:0007669"/>
    <property type="project" value="UniProtKB-KW"/>
</dbReference>
<keyword evidence="2" id="KW-0479">Metal-binding</keyword>
<dbReference type="AlphaFoldDB" id="D7FVG0"/>
<reference evidence="10 11" key="1">
    <citation type="journal article" date="2010" name="Nature">
        <title>The Ectocarpus genome and the independent evolution of multicellularity in brown algae.</title>
        <authorList>
            <person name="Cock J.M."/>
            <person name="Sterck L."/>
            <person name="Rouze P."/>
            <person name="Scornet D."/>
            <person name="Allen A.E."/>
            <person name="Amoutzias G."/>
            <person name="Anthouard V."/>
            <person name="Artiguenave F."/>
            <person name="Aury J.M."/>
            <person name="Badger J.H."/>
            <person name="Beszteri B."/>
            <person name="Billiau K."/>
            <person name="Bonnet E."/>
            <person name="Bothwell J.H."/>
            <person name="Bowler C."/>
            <person name="Boyen C."/>
            <person name="Brownlee C."/>
            <person name="Carrano C.J."/>
            <person name="Charrier B."/>
            <person name="Cho G.Y."/>
            <person name="Coelho S.M."/>
            <person name="Collen J."/>
            <person name="Corre E."/>
            <person name="Da Silva C."/>
            <person name="Delage L."/>
            <person name="Delaroque N."/>
            <person name="Dittami S.M."/>
            <person name="Doulbeau S."/>
            <person name="Elias M."/>
            <person name="Farnham G."/>
            <person name="Gachon C.M."/>
            <person name="Gschloessl B."/>
            <person name="Heesch S."/>
            <person name="Jabbari K."/>
            <person name="Jubin C."/>
            <person name="Kawai H."/>
            <person name="Kimura K."/>
            <person name="Kloareg B."/>
            <person name="Kupper F.C."/>
            <person name="Lang D."/>
            <person name="Le Bail A."/>
            <person name="Leblanc C."/>
            <person name="Lerouge P."/>
            <person name="Lohr M."/>
            <person name="Lopez P.J."/>
            <person name="Martens C."/>
            <person name="Maumus F."/>
            <person name="Michel G."/>
            <person name="Miranda-Saavedra D."/>
            <person name="Morales J."/>
            <person name="Moreau H."/>
            <person name="Motomura T."/>
            <person name="Nagasato C."/>
            <person name="Napoli C.A."/>
            <person name="Nelson D.R."/>
            <person name="Nyvall-Collen P."/>
            <person name="Peters A.F."/>
            <person name="Pommier C."/>
            <person name="Potin P."/>
            <person name="Poulain J."/>
            <person name="Quesneville H."/>
            <person name="Read B."/>
            <person name="Rensing S.A."/>
            <person name="Ritter A."/>
            <person name="Rousvoal S."/>
            <person name="Samanta M."/>
            <person name="Samson G."/>
            <person name="Schroeder D.C."/>
            <person name="Segurens B."/>
            <person name="Strittmatter M."/>
            <person name="Tonon T."/>
            <person name="Tregear J.W."/>
            <person name="Valentin K."/>
            <person name="von Dassow P."/>
            <person name="Yamagishi T."/>
            <person name="Van de Peer Y."/>
            <person name="Wincker P."/>
        </authorList>
    </citation>
    <scope>NUCLEOTIDE SEQUENCE [LARGE SCALE GENOMIC DNA]</scope>
    <source>
        <strain evidence="11">Ec32 / CCAP1310/4</strain>
    </source>
</reference>
<dbReference type="InterPro" id="IPR045258">
    <property type="entry name" value="ACAP1/2/3-like"/>
</dbReference>
<dbReference type="InterPro" id="IPR027267">
    <property type="entry name" value="AH/BAR_dom_sf"/>
</dbReference>